<evidence type="ECO:0000256" key="2">
    <source>
        <dbReference type="SAM" id="Phobius"/>
    </source>
</evidence>
<evidence type="ECO:0000256" key="1">
    <source>
        <dbReference type="SAM" id="MobiDB-lite"/>
    </source>
</evidence>
<gene>
    <name evidence="3" type="ORF">QNI14_11955</name>
</gene>
<evidence type="ECO:0000313" key="4">
    <source>
        <dbReference type="Proteomes" id="UP001321481"/>
    </source>
</evidence>
<keyword evidence="2" id="KW-0812">Transmembrane</keyword>
<keyword evidence="2" id="KW-1133">Transmembrane helix</keyword>
<dbReference type="InterPro" id="IPR021403">
    <property type="entry name" value="DUF3043"/>
</dbReference>
<protein>
    <submittedName>
        <fullName evidence="3">DUF3043 domain-containing protein</fullName>
    </submittedName>
</protein>
<feature type="transmembrane region" description="Helical" evidence="2">
    <location>
        <begin position="116"/>
        <end position="138"/>
    </location>
</feature>
<comment type="caution">
    <text evidence="3">The sequence shown here is derived from an EMBL/GenBank/DDBJ whole genome shotgun (WGS) entry which is preliminary data.</text>
</comment>
<evidence type="ECO:0000313" key="3">
    <source>
        <dbReference type="EMBL" id="MDJ1115164.1"/>
    </source>
</evidence>
<feature type="region of interest" description="Disordered" evidence="1">
    <location>
        <begin position="1"/>
        <end position="47"/>
    </location>
</feature>
<reference evidence="3 4" key="1">
    <citation type="submission" date="2023-05" db="EMBL/GenBank/DDBJ databases">
        <title>Microbacterium dauci sp.nov., Isolated from Carrot Rhizosphere Soil.</title>
        <authorList>
            <person name="Xiao Z."/>
            <person name="Zheng J."/>
        </authorList>
    </citation>
    <scope>NUCLEOTIDE SEQUENCE [LARGE SCALE GENOMIC DNA]</scope>
    <source>
        <strain evidence="3 4">LX3-4</strain>
    </source>
</reference>
<accession>A0ABT6ZG76</accession>
<name>A0ABT6ZG76_9MICO</name>
<feature type="transmembrane region" description="Helical" evidence="2">
    <location>
        <begin position="90"/>
        <end position="110"/>
    </location>
</feature>
<proteinExistence type="predicted"/>
<keyword evidence="2" id="KW-0472">Membrane</keyword>
<keyword evidence="4" id="KW-1185">Reference proteome</keyword>
<dbReference type="RefSeq" id="WP_283716851.1">
    <property type="nucleotide sequence ID" value="NZ_JASJND010000007.1"/>
</dbReference>
<dbReference type="Pfam" id="PF11241">
    <property type="entry name" value="DUF3043"/>
    <property type="match status" value="1"/>
</dbReference>
<dbReference type="EMBL" id="JASJND010000007">
    <property type="protein sequence ID" value="MDJ1115164.1"/>
    <property type="molecule type" value="Genomic_DNA"/>
</dbReference>
<organism evidence="3 4">
    <name type="scientific">Microbacterium dauci</name>
    <dbReference type="NCBI Taxonomy" id="3048008"/>
    <lineage>
        <taxon>Bacteria</taxon>
        <taxon>Bacillati</taxon>
        <taxon>Actinomycetota</taxon>
        <taxon>Actinomycetes</taxon>
        <taxon>Micrococcales</taxon>
        <taxon>Microbacteriaceae</taxon>
        <taxon>Microbacterium</taxon>
    </lineage>
</organism>
<dbReference type="Proteomes" id="UP001321481">
    <property type="component" value="Unassembled WGS sequence"/>
</dbReference>
<sequence length="186" mass="20701">MAKTPPPADTAPETPSGPGKNRPTPSRADQEAARKRPLVANTKEARARAKADLAAAREKARIGMANGEERYLTPRDRGPQRKFARDYTDAGWHAGELVMPLLVLVILLSLVPNTSIVFYAYLGLWAFILFVVADMIMLSRKVKKLAAEKWGDRREKGLGWYAAMRSVQMRFMRLPKPQVARGAFPA</sequence>